<sequence length="399" mass="45801">MEFDEQVEATVRRIHNVGIPTNQLQEQEEKEEKQTLSDNANNNKKFNRDSVPPGYRFCPSDLELIGDYLMQKVLNQPLPHDDIIETNLYMHNPDYFTGEREWYFFTPRDRKYPKGNRPNRVAGDGYWKATGADKPVKLGKIILGYKKSLVFYLGKPPNGDKTDWMMHEFTLNADSRQPKNANDMRLDDWVLCRVYKKPKNSNKVKQLDQSELDNYPVAATLSEEKTPCVNNNNNVAEMNLDYNSMGYSSQFINTCSDFFQLPSLDELKMPDFTNSYACLPELKMPDFTDSYACLPELKMPDFTDSYACLPELKMPDFIDAYACLPDIELPFKNELLQTPHTDACFQNFTVPHQPTSLNSSSMSIGSFRPIMPTHIEEESTQQGGSSSELGQSSTQQCRR</sequence>
<feature type="domain" description="NAC" evidence="6">
    <location>
        <begin position="51"/>
        <end position="197"/>
    </location>
</feature>
<reference evidence="7 8" key="1">
    <citation type="journal article" date="2018" name="Proc. Natl. Acad. Sci. U.S.A.">
        <title>Draft genome sequence of Camellia sinensis var. sinensis provides insights into the evolution of the tea genome and tea quality.</title>
        <authorList>
            <person name="Wei C."/>
            <person name="Yang H."/>
            <person name="Wang S."/>
            <person name="Zhao J."/>
            <person name="Liu C."/>
            <person name="Gao L."/>
            <person name="Xia E."/>
            <person name="Lu Y."/>
            <person name="Tai Y."/>
            <person name="She G."/>
            <person name="Sun J."/>
            <person name="Cao H."/>
            <person name="Tong W."/>
            <person name="Gao Q."/>
            <person name="Li Y."/>
            <person name="Deng W."/>
            <person name="Jiang X."/>
            <person name="Wang W."/>
            <person name="Chen Q."/>
            <person name="Zhang S."/>
            <person name="Li H."/>
            <person name="Wu J."/>
            <person name="Wang P."/>
            <person name="Li P."/>
            <person name="Shi C."/>
            <person name="Zheng F."/>
            <person name="Jian J."/>
            <person name="Huang B."/>
            <person name="Shan D."/>
            <person name="Shi M."/>
            <person name="Fang C."/>
            <person name="Yue Y."/>
            <person name="Li F."/>
            <person name="Li D."/>
            <person name="Wei S."/>
            <person name="Han B."/>
            <person name="Jiang C."/>
            <person name="Yin Y."/>
            <person name="Xia T."/>
            <person name="Zhang Z."/>
            <person name="Bennetzen J.L."/>
            <person name="Zhao S."/>
            <person name="Wan X."/>
        </authorList>
    </citation>
    <scope>NUCLEOTIDE SEQUENCE [LARGE SCALE GENOMIC DNA]</scope>
    <source>
        <strain evidence="8">cv. Shuchazao</strain>
        <tissue evidence="7">Leaf</tissue>
    </source>
</reference>
<feature type="region of interest" description="Disordered" evidence="5">
    <location>
        <begin position="377"/>
        <end position="399"/>
    </location>
</feature>
<dbReference type="SUPFAM" id="SSF101941">
    <property type="entry name" value="NAC domain"/>
    <property type="match status" value="1"/>
</dbReference>
<evidence type="ECO:0000256" key="4">
    <source>
        <dbReference type="ARBA" id="ARBA00023242"/>
    </source>
</evidence>
<keyword evidence="3" id="KW-0804">Transcription</keyword>
<dbReference type="GO" id="GO:0006355">
    <property type="term" value="P:regulation of DNA-templated transcription"/>
    <property type="evidence" value="ECO:0007669"/>
    <property type="project" value="InterPro"/>
</dbReference>
<comment type="caution">
    <text evidence="7">The sequence shown here is derived from an EMBL/GenBank/DDBJ whole genome shotgun (WGS) entry which is preliminary data.</text>
</comment>
<dbReference type="EMBL" id="SDRB02002792">
    <property type="protein sequence ID" value="THG18860.1"/>
    <property type="molecule type" value="Genomic_DNA"/>
</dbReference>
<evidence type="ECO:0000256" key="1">
    <source>
        <dbReference type="ARBA" id="ARBA00023015"/>
    </source>
</evidence>
<keyword evidence="2" id="KW-0238">DNA-binding</keyword>
<evidence type="ECO:0000313" key="8">
    <source>
        <dbReference type="Proteomes" id="UP000306102"/>
    </source>
</evidence>
<evidence type="ECO:0000313" key="7">
    <source>
        <dbReference type="EMBL" id="THG18860.1"/>
    </source>
</evidence>
<accession>A0A4S4EQ25</accession>
<feature type="region of interest" description="Disordered" evidence="5">
    <location>
        <begin position="21"/>
        <end position="52"/>
    </location>
</feature>
<keyword evidence="1" id="KW-0805">Transcription regulation</keyword>
<dbReference type="Gene3D" id="2.170.150.80">
    <property type="entry name" value="NAC domain"/>
    <property type="match status" value="1"/>
</dbReference>
<gene>
    <name evidence="7" type="ORF">TEA_026693</name>
</gene>
<evidence type="ECO:0000259" key="6">
    <source>
        <dbReference type="PROSITE" id="PS51005"/>
    </source>
</evidence>
<dbReference type="GO" id="GO:0003677">
    <property type="term" value="F:DNA binding"/>
    <property type="evidence" value="ECO:0007669"/>
    <property type="project" value="UniProtKB-KW"/>
</dbReference>
<dbReference type="PANTHER" id="PTHR31719">
    <property type="entry name" value="NAC TRANSCRIPTION FACTOR 56"/>
    <property type="match status" value="1"/>
</dbReference>
<protein>
    <recommendedName>
        <fullName evidence="6">NAC domain-containing protein</fullName>
    </recommendedName>
</protein>
<keyword evidence="8" id="KW-1185">Reference proteome</keyword>
<dbReference type="InterPro" id="IPR036093">
    <property type="entry name" value="NAC_dom_sf"/>
</dbReference>
<evidence type="ECO:0000256" key="5">
    <source>
        <dbReference type="SAM" id="MobiDB-lite"/>
    </source>
</evidence>
<proteinExistence type="predicted"/>
<name>A0A4S4EQ25_CAMSN</name>
<dbReference type="InterPro" id="IPR003441">
    <property type="entry name" value="NAC-dom"/>
</dbReference>
<evidence type="ECO:0000256" key="2">
    <source>
        <dbReference type="ARBA" id="ARBA00023125"/>
    </source>
</evidence>
<dbReference type="Pfam" id="PF02365">
    <property type="entry name" value="NAM"/>
    <property type="match status" value="1"/>
</dbReference>
<organism evidence="7 8">
    <name type="scientific">Camellia sinensis var. sinensis</name>
    <name type="common">China tea</name>
    <dbReference type="NCBI Taxonomy" id="542762"/>
    <lineage>
        <taxon>Eukaryota</taxon>
        <taxon>Viridiplantae</taxon>
        <taxon>Streptophyta</taxon>
        <taxon>Embryophyta</taxon>
        <taxon>Tracheophyta</taxon>
        <taxon>Spermatophyta</taxon>
        <taxon>Magnoliopsida</taxon>
        <taxon>eudicotyledons</taxon>
        <taxon>Gunneridae</taxon>
        <taxon>Pentapetalae</taxon>
        <taxon>asterids</taxon>
        <taxon>Ericales</taxon>
        <taxon>Theaceae</taxon>
        <taxon>Camellia</taxon>
    </lineage>
</organism>
<evidence type="ECO:0000256" key="3">
    <source>
        <dbReference type="ARBA" id="ARBA00023163"/>
    </source>
</evidence>
<dbReference type="STRING" id="542762.A0A4S4EQ25"/>
<dbReference type="PROSITE" id="PS51005">
    <property type="entry name" value="NAC"/>
    <property type="match status" value="1"/>
</dbReference>
<dbReference type="PANTHER" id="PTHR31719:SF179">
    <property type="entry name" value="OS08G0148400 PROTEIN"/>
    <property type="match status" value="1"/>
</dbReference>
<dbReference type="Proteomes" id="UP000306102">
    <property type="component" value="Unassembled WGS sequence"/>
</dbReference>
<keyword evidence="4" id="KW-0539">Nucleus</keyword>
<feature type="compositionally biased region" description="Low complexity" evidence="5">
    <location>
        <begin position="380"/>
        <end position="399"/>
    </location>
</feature>
<dbReference type="AlphaFoldDB" id="A0A4S4EQ25"/>